<feature type="domain" description="C2" evidence="2">
    <location>
        <begin position="116"/>
        <end position="263"/>
    </location>
</feature>
<evidence type="ECO:0000313" key="4">
    <source>
        <dbReference type="Proteomes" id="UP001363151"/>
    </source>
</evidence>
<feature type="non-terminal residue" evidence="3">
    <location>
        <position position="639"/>
    </location>
</feature>
<reference evidence="3 4" key="1">
    <citation type="submission" date="2024-03" db="EMBL/GenBank/DDBJ databases">
        <title>Aureococcus anophagefferens CCMP1851 and Kratosvirus quantuckense: Draft genome of a second virus-susceptible host strain in the model system.</title>
        <authorList>
            <person name="Chase E."/>
            <person name="Truchon A.R."/>
            <person name="Schepens W."/>
            <person name="Wilhelm S.W."/>
        </authorList>
    </citation>
    <scope>NUCLEOTIDE SEQUENCE [LARGE SCALE GENOMIC DNA]</scope>
    <source>
        <strain evidence="3 4">CCMP1851</strain>
    </source>
</reference>
<dbReference type="PROSITE" id="PS50004">
    <property type="entry name" value="C2"/>
    <property type="match status" value="2"/>
</dbReference>
<comment type="caution">
    <text evidence="3">The sequence shown here is derived from an EMBL/GenBank/DDBJ whole genome shotgun (WGS) entry which is preliminary data.</text>
</comment>
<dbReference type="InterPro" id="IPR036691">
    <property type="entry name" value="Endo/exonu/phosph_ase_sf"/>
</dbReference>
<proteinExistence type="predicted"/>
<keyword evidence="4" id="KW-1185">Reference proteome</keyword>
<dbReference type="Gene3D" id="3.60.10.10">
    <property type="entry name" value="Endonuclease/exonuclease/phosphatase"/>
    <property type="match status" value="1"/>
</dbReference>
<dbReference type="InterPro" id="IPR000008">
    <property type="entry name" value="C2_dom"/>
</dbReference>
<dbReference type="InterPro" id="IPR000300">
    <property type="entry name" value="IPPc"/>
</dbReference>
<feature type="domain" description="C2" evidence="2">
    <location>
        <begin position="1"/>
        <end position="111"/>
    </location>
</feature>
<dbReference type="PANTHER" id="PTHR11200:SF275">
    <property type="entry name" value="LD06095P"/>
    <property type="match status" value="1"/>
</dbReference>
<dbReference type="PANTHER" id="PTHR11200">
    <property type="entry name" value="INOSITOL 5-PHOSPHATASE"/>
    <property type="match status" value="1"/>
</dbReference>
<dbReference type="InterPro" id="IPR035892">
    <property type="entry name" value="C2_domain_sf"/>
</dbReference>
<protein>
    <recommendedName>
        <fullName evidence="2">C2 domain-containing protein</fullName>
    </recommendedName>
</protein>
<sequence length="639" mass="67005">MSTLRVHVVRARSLVAKDWSLLASRRRSDPYVVVVVDGTVVGKTAVAPKNLDPEWGEAFQAWVPGNGDANVELRIVDRDLVTDDESMGAVKFAVPRSAAAPFAWRPVAKTADCKNAKGDLFCAAAFRPAAAGPDAAWTLTVHGAKNLPAADAGGTSDPFAVVEVEDEGGPGKGGSGFDEVGRTAVAWKTLQPTWDHAVDFDAPAGLAPGAGDPRDLEHLLARGPAARLRLYDKDRYSKDDALGQCLFAVGALPRDGSAVWVPLDPLGHSAKGFPKGAAVRVSATRGGNARPLSICLLSANCGNAPLDPLDKLLPDAREDWDVVGLQESTFGGLFQKHAKPRETACDDDGDESDATVEDEGSGREEPRGDGPADSWDLPPSPTTGDAVGVRRDVAKRLAELLPGHEVVADGRRGEMRLVVLCRRALAGGVSCKRGAGENTGLGHVYHNKGGMVCAFALNGKGATTLAFFNAHLAAHEGKALRRDADVAEILGGCRSKLGGAYSSKLDVSAQVDYAMFVGDLNYRVLRGSTDALRSPTASPAAKRTAATFRPADDELSVEMAAKRVFVGWAAPPPAFAPTFKVAKGGGTYNAKRAPSWCDRVLVHESAALKGTATVETFDARPAVASSDHKPVAAVLSLAP</sequence>
<name>A0ABR1FZS9_AURAN</name>
<evidence type="ECO:0000259" key="2">
    <source>
        <dbReference type="PROSITE" id="PS50004"/>
    </source>
</evidence>
<feature type="region of interest" description="Disordered" evidence="1">
    <location>
        <begin position="339"/>
        <end position="388"/>
    </location>
</feature>
<feature type="compositionally biased region" description="Basic and acidic residues" evidence="1">
    <location>
        <begin position="360"/>
        <end position="370"/>
    </location>
</feature>
<accession>A0ABR1FZS9</accession>
<dbReference type="Proteomes" id="UP001363151">
    <property type="component" value="Unassembled WGS sequence"/>
</dbReference>
<dbReference type="Pfam" id="PF22669">
    <property type="entry name" value="Exo_endo_phos2"/>
    <property type="match status" value="1"/>
</dbReference>
<dbReference type="SUPFAM" id="SSF49562">
    <property type="entry name" value="C2 domain (Calcium/lipid-binding domain, CaLB)"/>
    <property type="match status" value="2"/>
</dbReference>
<organism evidence="3 4">
    <name type="scientific">Aureococcus anophagefferens</name>
    <name type="common">Harmful bloom alga</name>
    <dbReference type="NCBI Taxonomy" id="44056"/>
    <lineage>
        <taxon>Eukaryota</taxon>
        <taxon>Sar</taxon>
        <taxon>Stramenopiles</taxon>
        <taxon>Ochrophyta</taxon>
        <taxon>Pelagophyceae</taxon>
        <taxon>Pelagomonadales</taxon>
        <taxon>Pelagomonadaceae</taxon>
        <taxon>Aureococcus</taxon>
    </lineage>
</organism>
<dbReference type="CDD" id="cd00030">
    <property type="entry name" value="C2"/>
    <property type="match status" value="2"/>
</dbReference>
<dbReference type="EMBL" id="JBBJCI010000159">
    <property type="protein sequence ID" value="KAK7241717.1"/>
    <property type="molecule type" value="Genomic_DNA"/>
</dbReference>
<gene>
    <name evidence="3" type="ORF">SO694_0030401</name>
</gene>
<dbReference type="Gene3D" id="2.60.40.150">
    <property type="entry name" value="C2 domain"/>
    <property type="match status" value="2"/>
</dbReference>
<feature type="compositionally biased region" description="Acidic residues" evidence="1">
    <location>
        <begin position="345"/>
        <end position="359"/>
    </location>
</feature>
<dbReference type="SMART" id="SM00239">
    <property type="entry name" value="C2"/>
    <property type="match status" value="2"/>
</dbReference>
<evidence type="ECO:0000313" key="3">
    <source>
        <dbReference type="EMBL" id="KAK7241717.1"/>
    </source>
</evidence>
<evidence type="ECO:0000256" key="1">
    <source>
        <dbReference type="SAM" id="MobiDB-lite"/>
    </source>
</evidence>
<dbReference type="SMART" id="SM00128">
    <property type="entry name" value="IPPc"/>
    <property type="match status" value="1"/>
</dbReference>
<dbReference type="SUPFAM" id="SSF56219">
    <property type="entry name" value="DNase I-like"/>
    <property type="match status" value="1"/>
</dbReference>
<dbReference type="Pfam" id="PF00168">
    <property type="entry name" value="C2"/>
    <property type="match status" value="2"/>
</dbReference>
<dbReference type="InterPro" id="IPR046985">
    <property type="entry name" value="IP5"/>
</dbReference>